<dbReference type="OrthoDB" id="9806583at2"/>
<evidence type="ECO:0000256" key="5">
    <source>
        <dbReference type="ARBA" id="ARBA00023027"/>
    </source>
</evidence>
<accession>A0A150WVE2</accession>
<dbReference type="Proteomes" id="UP000075391">
    <property type="component" value="Unassembled WGS sequence"/>
</dbReference>
<comment type="cofactor">
    <cofactor evidence="1">
        <name>NAD(+)</name>
        <dbReference type="ChEBI" id="CHEBI:57540"/>
    </cofactor>
</comment>
<comment type="cofactor">
    <cofactor evidence="2">
        <name>Co(2+)</name>
        <dbReference type="ChEBI" id="CHEBI:48828"/>
    </cofactor>
</comment>
<dbReference type="Pfam" id="PF01761">
    <property type="entry name" value="DHQ_synthase"/>
    <property type="match status" value="1"/>
</dbReference>
<dbReference type="RefSeq" id="WP_063242291.1">
    <property type="nucleotide sequence ID" value="NZ_LUKF01000001.1"/>
</dbReference>
<dbReference type="GO" id="GO:0003856">
    <property type="term" value="F:3-dehydroquinate synthase activity"/>
    <property type="evidence" value="ECO:0007669"/>
    <property type="project" value="TreeGrafter"/>
</dbReference>
<dbReference type="AlphaFoldDB" id="A0A150WVE2"/>
<reference evidence="11 12" key="1">
    <citation type="submission" date="2016-03" db="EMBL/GenBank/DDBJ databases">
        <authorList>
            <person name="Ploux O."/>
        </authorList>
    </citation>
    <scope>NUCLEOTIDE SEQUENCE [LARGE SCALE GENOMIC DNA]</scope>
    <source>
        <strain evidence="11 12">BER2</strain>
    </source>
</reference>
<name>A0A150WVE2_BDEBC</name>
<keyword evidence="3" id="KW-0028">Amino-acid biosynthesis</keyword>
<evidence type="ECO:0000256" key="3">
    <source>
        <dbReference type="ARBA" id="ARBA00022605"/>
    </source>
</evidence>
<evidence type="ECO:0000256" key="6">
    <source>
        <dbReference type="ARBA" id="ARBA00023141"/>
    </source>
</evidence>
<dbReference type="GO" id="GO:0046872">
    <property type="term" value="F:metal ion binding"/>
    <property type="evidence" value="ECO:0007669"/>
    <property type="project" value="UniProtKB-KW"/>
</dbReference>
<proteinExistence type="predicted"/>
<comment type="caution">
    <text evidence="11">The sequence shown here is derived from an EMBL/GenBank/DDBJ whole genome shotgun (WGS) entry which is preliminary data.</text>
</comment>
<dbReference type="PANTHER" id="PTHR43622:SF7">
    <property type="entry name" value="3-DEHYDROQUINATE SYNTHASE, CHLOROPLASTIC"/>
    <property type="match status" value="1"/>
</dbReference>
<keyword evidence="4" id="KW-0479">Metal-binding</keyword>
<feature type="domain" description="3-dehydroquinate synthase N-terminal" evidence="9">
    <location>
        <begin position="50"/>
        <end position="160"/>
    </location>
</feature>
<dbReference type="PANTHER" id="PTHR43622">
    <property type="entry name" value="3-DEHYDROQUINATE SYNTHASE"/>
    <property type="match status" value="1"/>
</dbReference>
<dbReference type="Gene3D" id="3.40.50.1970">
    <property type="match status" value="1"/>
</dbReference>
<evidence type="ECO:0000256" key="1">
    <source>
        <dbReference type="ARBA" id="ARBA00001911"/>
    </source>
</evidence>
<dbReference type="InterPro" id="IPR030960">
    <property type="entry name" value="DHQS/DOIS_N"/>
</dbReference>
<evidence type="ECO:0000259" key="9">
    <source>
        <dbReference type="Pfam" id="PF01761"/>
    </source>
</evidence>
<keyword evidence="7" id="KW-0456">Lyase</keyword>
<evidence type="ECO:0000313" key="11">
    <source>
        <dbReference type="EMBL" id="KYG70507.1"/>
    </source>
</evidence>
<dbReference type="InterPro" id="IPR050071">
    <property type="entry name" value="Dehydroquinate_synthase"/>
</dbReference>
<dbReference type="Gene3D" id="1.20.1090.10">
    <property type="entry name" value="Dehydroquinate synthase-like - alpha domain"/>
    <property type="match status" value="1"/>
</dbReference>
<dbReference type="Pfam" id="PF24621">
    <property type="entry name" value="DHQS_C"/>
    <property type="match status" value="1"/>
</dbReference>
<keyword evidence="8" id="KW-0170">Cobalt</keyword>
<feature type="domain" description="3-dehydroquinate synthase C-terminal" evidence="10">
    <location>
        <begin position="165"/>
        <end position="275"/>
    </location>
</feature>
<dbReference type="InterPro" id="IPR030963">
    <property type="entry name" value="DHQ_synth_fam"/>
</dbReference>
<dbReference type="SUPFAM" id="SSF56796">
    <property type="entry name" value="Dehydroquinate synthase-like"/>
    <property type="match status" value="1"/>
</dbReference>
<evidence type="ECO:0000259" key="10">
    <source>
        <dbReference type="Pfam" id="PF24621"/>
    </source>
</evidence>
<dbReference type="EMBL" id="LUKF01000001">
    <property type="protein sequence ID" value="KYG70507.1"/>
    <property type="molecule type" value="Genomic_DNA"/>
</dbReference>
<evidence type="ECO:0000256" key="2">
    <source>
        <dbReference type="ARBA" id="ARBA00001941"/>
    </source>
</evidence>
<evidence type="ECO:0000256" key="4">
    <source>
        <dbReference type="ARBA" id="ARBA00022723"/>
    </source>
</evidence>
<dbReference type="InterPro" id="IPR056179">
    <property type="entry name" value="DHQS_C"/>
</dbReference>
<dbReference type="PIRSF" id="PIRSF001455">
    <property type="entry name" value="DHQ_synth"/>
    <property type="match status" value="1"/>
</dbReference>
<organism evidence="11 12">
    <name type="scientific">Bdellovibrio bacteriovorus</name>
    <dbReference type="NCBI Taxonomy" id="959"/>
    <lineage>
        <taxon>Bacteria</taxon>
        <taxon>Pseudomonadati</taxon>
        <taxon>Bdellovibrionota</taxon>
        <taxon>Bdellovibrionia</taxon>
        <taxon>Bdellovibrionales</taxon>
        <taxon>Pseudobdellovibrionaceae</taxon>
        <taxon>Bdellovibrio</taxon>
    </lineage>
</organism>
<evidence type="ECO:0000313" key="12">
    <source>
        <dbReference type="Proteomes" id="UP000075391"/>
    </source>
</evidence>
<keyword evidence="6" id="KW-0057">Aromatic amino acid biosynthesis</keyword>
<dbReference type="GO" id="GO:0009073">
    <property type="term" value="P:aromatic amino acid family biosynthetic process"/>
    <property type="evidence" value="ECO:0007669"/>
    <property type="project" value="UniProtKB-KW"/>
</dbReference>
<sequence length="350" mass="39085">MKKSTLLFTTALPSLTDLGEELLLIYDEVLPRKSAAFKKWSQKFSLKYGVKAGETLKSVDQFPQHIRKIVQLCENTSSRRLTIVVAGGGSVGDFGGFVASILKRGVKLVHMPSTWLAAIDSAHGGKTALNVGGAKNQIGTFYPADKIILSRQLLMSQPEARAFEGFGELLKISWIQGGSLWQELSKEFEITSSVLWKYLARAVDAKYKVVSKDPEEKSGHRHILNLGHTVGHVLESYYKLPHGVAINYGLDFALRYSVQLKIMSQGEYEKISHAPVSGYLLSPLRDDLLQTKASVLKEFRQLLLSDKKKTKSQTLRFVFLKRPGQCVVKEVTVDEVLMEICRQKEDELNG</sequence>
<evidence type="ECO:0000256" key="7">
    <source>
        <dbReference type="ARBA" id="ARBA00023239"/>
    </source>
</evidence>
<evidence type="ECO:0000256" key="8">
    <source>
        <dbReference type="ARBA" id="ARBA00023285"/>
    </source>
</evidence>
<gene>
    <name evidence="11" type="ORF">AZI85_00745</name>
</gene>
<dbReference type="GO" id="GO:0008652">
    <property type="term" value="P:amino acid biosynthetic process"/>
    <property type="evidence" value="ECO:0007669"/>
    <property type="project" value="UniProtKB-KW"/>
</dbReference>
<protein>
    <submittedName>
        <fullName evidence="11">Uncharacterized protein</fullName>
    </submittedName>
</protein>
<keyword evidence="5" id="KW-0520">NAD</keyword>